<accession>H2KSJ3</accession>
<sequence length="531" mass="57994">MGTHLCYGKIDIIYFFRKKQNISPIGCKSTGEFNSNVTQQTPRSPKPLPHPADDVTTSLASDLSNELLKIVATLIALKLPGGRSPRCESLSPGSSIQMITSPTTVEKKILAPEFENATKSTASARNTAPRFPTLPPTNSNGPWIRLVTQGQGTLVHLGQLVGILDDHSAFLLQRVVSFNPKRVQLHILASLKPADIMVLTQPKTQQTGSRFRGLNLMSQRITTEDSLVSEQRYELPTSSRERESTDPSPTIRHGPVLTTSGLVLIRADQVRELGIIPEQGMAENDTPPWLFQSEWSGEGPSTQTHRGTSETQERNISNQSDDGDVPKSENSSKVVDLLCANSQTGDVNSPVVVDRDISTPAKKPPQNSKTCSTDMLSSSPKDVRKEDGCSSHTNASEQKEEGNEKTSNAADPSTSSTQNTKEGSSGQKTGKFNRFPNNRGRTGSKRSVSRSKAKFRKQTTPPLLGGPISYPQAWAPIPVNYDQAIASVKYPTFALVNRRGQGKRQTFGFGVQRRIRSRPVPKTTSRSRCPV</sequence>
<evidence type="ECO:0000313" key="3">
    <source>
        <dbReference type="Proteomes" id="UP000008909"/>
    </source>
</evidence>
<protein>
    <submittedName>
        <fullName evidence="2">Uncharacterized protein</fullName>
    </submittedName>
</protein>
<dbReference type="EMBL" id="DF143413">
    <property type="protein sequence ID" value="GAA29879.2"/>
    <property type="molecule type" value="Genomic_DNA"/>
</dbReference>
<reference key="2">
    <citation type="submission" date="2011-10" db="EMBL/GenBank/DDBJ databases">
        <title>The genome and transcriptome sequence of Clonorchis sinensis provide insights into the carcinogenic liver fluke.</title>
        <authorList>
            <person name="Wang X."/>
            <person name="Huang Y."/>
            <person name="Chen W."/>
            <person name="Liu H."/>
            <person name="Guo L."/>
            <person name="Chen Y."/>
            <person name="Luo F."/>
            <person name="Zhou W."/>
            <person name="Sun J."/>
            <person name="Mao Q."/>
            <person name="Liang P."/>
            <person name="Zhou C."/>
            <person name="Tian Y."/>
            <person name="Men J."/>
            <person name="Lv X."/>
            <person name="Huang L."/>
            <person name="Zhou J."/>
            <person name="Hu Y."/>
            <person name="Li R."/>
            <person name="Zhang F."/>
            <person name="Lei H."/>
            <person name="Li X."/>
            <person name="Hu X."/>
            <person name="Liang C."/>
            <person name="Xu J."/>
            <person name="Wu Z."/>
            <person name="Yu X."/>
        </authorList>
    </citation>
    <scope>NUCLEOTIDE SEQUENCE</scope>
    <source>
        <strain>Henan</strain>
    </source>
</reference>
<keyword evidence="3" id="KW-1185">Reference proteome</keyword>
<proteinExistence type="predicted"/>
<evidence type="ECO:0000313" key="2">
    <source>
        <dbReference type="EMBL" id="GAA29879.2"/>
    </source>
</evidence>
<name>H2KSJ3_CLOSI</name>
<gene>
    <name evidence="2" type="ORF">CLF_109484</name>
</gene>
<dbReference type="Proteomes" id="UP000008909">
    <property type="component" value="Unassembled WGS sequence"/>
</dbReference>
<feature type="region of interest" description="Disordered" evidence="1">
    <location>
        <begin position="223"/>
        <end position="255"/>
    </location>
</feature>
<feature type="compositionally biased region" description="Polar residues" evidence="1">
    <location>
        <begin position="365"/>
        <end position="380"/>
    </location>
</feature>
<feature type="compositionally biased region" description="Polar residues" evidence="1">
    <location>
        <begin position="405"/>
        <end position="441"/>
    </location>
</feature>
<reference evidence="2" key="1">
    <citation type="journal article" date="2011" name="Genome Biol.">
        <title>The draft genome of the carcinogenic human liver fluke Clonorchis sinensis.</title>
        <authorList>
            <person name="Wang X."/>
            <person name="Chen W."/>
            <person name="Huang Y."/>
            <person name="Sun J."/>
            <person name="Men J."/>
            <person name="Liu H."/>
            <person name="Luo F."/>
            <person name="Guo L."/>
            <person name="Lv X."/>
            <person name="Deng C."/>
            <person name="Zhou C."/>
            <person name="Fan Y."/>
            <person name="Li X."/>
            <person name="Huang L."/>
            <person name="Hu Y."/>
            <person name="Liang C."/>
            <person name="Hu X."/>
            <person name="Xu J."/>
            <person name="Yu X."/>
        </authorList>
    </citation>
    <scope>NUCLEOTIDE SEQUENCE [LARGE SCALE GENOMIC DNA]</scope>
    <source>
        <strain evidence="2">Henan</strain>
    </source>
</reference>
<feature type="compositionally biased region" description="Polar residues" evidence="1">
    <location>
        <begin position="522"/>
        <end position="531"/>
    </location>
</feature>
<feature type="region of interest" description="Disordered" evidence="1">
    <location>
        <begin position="29"/>
        <end position="53"/>
    </location>
</feature>
<dbReference type="AlphaFoldDB" id="H2KSJ3"/>
<feature type="compositionally biased region" description="Basic residues" evidence="1">
    <location>
        <begin position="442"/>
        <end position="457"/>
    </location>
</feature>
<feature type="compositionally biased region" description="Polar residues" evidence="1">
    <location>
        <begin position="293"/>
        <end position="306"/>
    </location>
</feature>
<organism evidence="2 3">
    <name type="scientific">Clonorchis sinensis</name>
    <name type="common">Chinese liver fluke</name>
    <dbReference type="NCBI Taxonomy" id="79923"/>
    <lineage>
        <taxon>Eukaryota</taxon>
        <taxon>Metazoa</taxon>
        <taxon>Spiralia</taxon>
        <taxon>Lophotrochozoa</taxon>
        <taxon>Platyhelminthes</taxon>
        <taxon>Trematoda</taxon>
        <taxon>Digenea</taxon>
        <taxon>Opisthorchiida</taxon>
        <taxon>Opisthorchiata</taxon>
        <taxon>Opisthorchiidae</taxon>
        <taxon>Clonorchis</taxon>
    </lineage>
</organism>
<feature type="region of interest" description="Disordered" evidence="1">
    <location>
        <begin position="344"/>
        <end position="466"/>
    </location>
</feature>
<feature type="compositionally biased region" description="Polar residues" evidence="1">
    <location>
        <begin position="31"/>
        <end position="43"/>
    </location>
</feature>
<evidence type="ECO:0000256" key="1">
    <source>
        <dbReference type="SAM" id="MobiDB-lite"/>
    </source>
</evidence>
<feature type="region of interest" description="Disordered" evidence="1">
    <location>
        <begin position="118"/>
        <end position="137"/>
    </location>
</feature>
<feature type="region of interest" description="Disordered" evidence="1">
    <location>
        <begin position="507"/>
        <end position="531"/>
    </location>
</feature>
<feature type="region of interest" description="Disordered" evidence="1">
    <location>
        <begin position="277"/>
        <end position="332"/>
    </location>
</feature>